<gene>
    <name evidence="1" type="ORF">KK060_07905</name>
</gene>
<organism evidence="1 2">
    <name type="scientific">Chryseosolibacter indicus</name>
    <dbReference type="NCBI Taxonomy" id="2782351"/>
    <lineage>
        <taxon>Bacteria</taxon>
        <taxon>Pseudomonadati</taxon>
        <taxon>Bacteroidota</taxon>
        <taxon>Cytophagia</taxon>
        <taxon>Cytophagales</taxon>
        <taxon>Chryseotaleaceae</taxon>
        <taxon>Chryseosolibacter</taxon>
    </lineage>
</organism>
<dbReference type="RefSeq" id="WP_254153165.1">
    <property type="nucleotide sequence ID" value="NZ_JAHESD010000012.1"/>
</dbReference>
<evidence type="ECO:0000313" key="2">
    <source>
        <dbReference type="Proteomes" id="UP000772618"/>
    </source>
</evidence>
<dbReference type="Pfam" id="PF14060">
    <property type="entry name" value="DUF4252"/>
    <property type="match status" value="1"/>
</dbReference>
<comment type="caution">
    <text evidence="1">The sequence shown here is derived from an EMBL/GenBank/DDBJ whole genome shotgun (WGS) entry which is preliminary data.</text>
</comment>
<name>A0ABS5VP26_9BACT</name>
<dbReference type="EMBL" id="JAHESD010000012">
    <property type="protein sequence ID" value="MBT1703200.1"/>
    <property type="molecule type" value="Genomic_DNA"/>
</dbReference>
<sequence>MKSVLTTLTVIFLVTSGVFAQSESFHLLENKFKGSENVHALSLSGFLSRIVLRCAGEHDFRKAVKQVKHIRIINIPKSAFEAEQVTVHGFKKVLKKDSFEEVLSVRDHGDDVTLYMKSESNRKNSSYFLLVEEESEVVAIELHGYIDPNVMLKSSYLSSNH</sequence>
<accession>A0ABS5VP26</accession>
<evidence type="ECO:0000313" key="1">
    <source>
        <dbReference type="EMBL" id="MBT1703200.1"/>
    </source>
</evidence>
<proteinExistence type="predicted"/>
<dbReference type="InterPro" id="IPR025348">
    <property type="entry name" value="DUF4252"/>
</dbReference>
<reference evidence="1 2" key="1">
    <citation type="submission" date="2021-05" db="EMBL/GenBank/DDBJ databases">
        <title>A Polyphasic approach of four new species of the genus Ohtaekwangia: Ohtaekwangia histidinii sp. nov., Ohtaekwangia cretensis sp. nov., Ohtaekwangia indiensis sp. nov., Ohtaekwangia reichenbachii sp. nov. from diverse environment.</title>
        <authorList>
            <person name="Octaviana S."/>
        </authorList>
    </citation>
    <scope>NUCLEOTIDE SEQUENCE [LARGE SCALE GENOMIC DNA]</scope>
    <source>
        <strain evidence="1 2">PWU20</strain>
    </source>
</reference>
<protein>
    <submittedName>
        <fullName evidence="1">DUF4252 domain-containing protein</fullName>
    </submittedName>
</protein>
<dbReference type="Proteomes" id="UP000772618">
    <property type="component" value="Unassembled WGS sequence"/>
</dbReference>
<keyword evidence="2" id="KW-1185">Reference proteome</keyword>